<keyword evidence="1" id="KW-0812">Transmembrane</keyword>
<keyword evidence="1" id="KW-0472">Membrane</keyword>
<dbReference type="RefSeq" id="XP_040692112.1">
    <property type="nucleotide sequence ID" value="XM_040833644.1"/>
</dbReference>
<dbReference type="VEuPathDB" id="FungiDB:ASPWEDRAFT_323048"/>
<name>A0A1L9RU09_ASPWE</name>
<reference evidence="3" key="1">
    <citation type="journal article" date="2017" name="Genome Biol.">
        <title>Comparative genomics reveals high biological diversity and specific adaptations in the industrially and medically important fungal genus Aspergillus.</title>
        <authorList>
            <person name="de Vries R.P."/>
            <person name="Riley R."/>
            <person name="Wiebenga A."/>
            <person name="Aguilar-Osorio G."/>
            <person name="Amillis S."/>
            <person name="Uchima C.A."/>
            <person name="Anderluh G."/>
            <person name="Asadollahi M."/>
            <person name="Askin M."/>
            <person name="Barry K."/>
            <person name="Battaglia E."/>
            <person name="Bayram O."/>
            <person name="Benocci T."/>
            <person name="Braus-Stromeyer S.A."/>
            <person name="Caldana C."/>
            <person name="Canovas D."/>
            <person name="Cerqueira G.C."/>
            <person name="Chen F."/>
            <person name="Chen W."/>
            <person name="Choi C."/>
            <person name="Clum A."/>
            <person name="Dos Santos R.A."/>
            <person name="Damasio A.R."/>
            <person name="Diallinas G."/>
            <person name="Emri T."/>
            <person name="Fekete E."/>
            <person name="Flipphi M."/>
            <person name="Freyberg S."/>
            <person name="Gallo A."/>
            <person name="Gournas C."/>
            <person name="Habgood R."/>
            <person name="Hainaut M."/>
            <person name="Harispe M.L."/>
            <person name="Henrissat B."/>
            <person name="Hilden K.S."/>
            <person name="Hope R."/>
            <person name="Hossain A."/>
            <person name="Karabika E."/>
            <person name="Karaffa L."/>
            <person name="Karanyi Z."/>
            <person name="Krasevec N."/>
            <person name="Kuo A."/>
            <person name="Kusch H."/>
            <person name="LaButti K."/>
            <person name="Lagendijk E.L."/>
            <person name="Lapidus A."/>
            <person name="Levasseur A."/>
            <person name="Lindquist E."/>
            <person name="Lipzen A."/>
            <person name="Logrieco A.F."/>
            <person name="MacCabe A."/>
            <person name="Maekelae M.R."/>
            <person name="Malavazi I."/>
            <person name="Melin P."/>
            <person name="Meyer V."/>
            <person name="Mielnichuk N."/>
            <person name="Miskei M."/>
            <person name="Molnar A.P."/>
            <person name="Mule G."/>
            <person name="Ngan C.Y."/>
            <person name="Orejas M."/>
            <person name="Orosz E."/>
            <person name="Ouedraogo J.P."/>
            <person name="Overkamp K.M."/>
            <person name="Park H.-S."/>
            <person name="Perrone G."/>
            <person name="Piumi F."/>
            <person name="Punt P.J."/>
            <person name="Ram A.F."/>
            <person name="Ramon A."/>
            <person name="Rauscher S."/>
            <person name="Record E."/>
            <person name="Riano-Pachon D.M."/>
            <person name="Robert V."/>
            <person name="Roehrig J."/>
            <person name="Ruller R."/>
            <person name="Salamov A."/>
            <person name="Salih N.S."/>
            <person name="Samson R.A."/>
            <person name="Sandor E."/>
            <person name="Sanguinetti M."/>
            <person name="Schuetze T."/>
            <person name="Sepcic K."/>
            <person name="Shelest E."/>
            <person name="Sherlock G."/>
            <person name="Sophianopoulou V."/>
            <person name="Squina F.M."/>
            <person name="Sun H."/>
            <person name="Susca A."/>
            <person name="Todd R.B."/>
            <person name="Tsang A."/>
            <person name="Unkles S.E."/>
            <person name="van de Wiele N."/>
            <person name="van Rossen-Uffink D."/>
            <person name="Oliveira J.V."/>
            <person name="Vesth T.C."/>
            <person name="Visser J."/>
            <person name="Yu J.-H."/>
            <person name="Zhou M."/>
            <person name="Andersen M.R."/>
            <person name="Archer D.B."/>
            <person name="Baker S.E."/>
            <person name="Benoit I."/>
            <person name="Brakhage A.A."/>
            <person name="Braus G.H."/>
            <person name="Fischer R."/>
            <person name="Frisvad J.C."/>
            <person name="Goldman G.H."/>
            <person name="Houbraken J."/>
            <person name="Oakley B."/>
            <person name="Pocsi I."/>
            <person name="Scazzocchio C."/>
            <person name="Seiboth B."/>
            <person name="vanKuyk P.A."/>
            <person name="Wortman J."/>
            <person name="Dyer P.S."/>
            <person name="Grigoriev I.V."/>
        </authorList>
    </citation>
    <scope>NUCLEOTIDE SEQUENCE [LARGE SCALE GENOMIC DNA]</scope>
    <source>
        <strain evidence="3">DTO 134E9</strain>
    </source>
</reference>
<sequence>MRSPSQRAEPRRYLARLCSPHTEVKCLLGPPRSTDPSCLPVLSLPVPYRPVSLALLPPMETRSIFFPQECQLIYHLDSVAKGLHISFLFYWSFSPFLVSFLSFFCVILFFHLVGIFYYLTIPSLNYLNYFFLPSYFFAFGLSFSPPRRCKTRSKKIDPPRRNFCVMLAALV</sequence>
<organism evidence="2 3">
    <name type="scientific">Aspergillus wentii DTO 134E9</name>
    <dbReference type="NCBI Taxonomy" id="1073089"/>
    <lineage>
        <taxon>Eukaryota</taxon>
        <taxon>Fungi</taxon>
        <taxon>Dikarya</taxon>
        <taxon>Ascomycota</taxon>
        <taxon>Pezizomycotina</taxon>
        <taxon>Eurotiomycetes</taxon>
        <taxon>Eurotiomycetidae</taxon>
        <taxon>Eurotiales</taxon>
        <taxon>Aspergillaceae</taxon>
        <taxon>Aspergillus</taxon>
        <taxon>Aspergillus subgen. Cremei</taxon>
    </lineage>
</organism>
<dbReference type="Proteomes" id="UP000184383">
    <property type="component" value="Unassembled WGS sequence"/>
</dbReference>
<keyword evidence="3" id="KW-1185">Reference proteome</keyword>
<feature type="transmembrane region" description="Helical" evidence="1">
    <location>
        <begin position="96"/>
        <end position="120"/>
    </location>
</feature>
<proteinExistence type="predicted"/>
<accession>A0A1L9RU09</accession>
<evidence type="ECO:0000313" key="2">
    <source>
        <dbReference type="EMBL" id="OJJ38436.1"/>
    </source>
</evidence>
<protein>
    <submittedName>
        <fullName evidence="2">Uncharacterized protein</fullName>
    </submittedName>
</protein>
<keyword evidence="1" id="KW-1133">Transmembrane helix</keyword>
<evidence type="ECO:0000256" key="1">
    <source>
        <dbReference type="SAM" id="Phobius"/>
    </source>
</evidence>
<dbReference type="EMBL" id="KV878210">
    <property type="protein sequence ID" value="OJJ38436.1"/>
    <property type="molecule type" value="Genomic_DNA"/>
</dbReference>
<gene>
    <name evidence="2" type="ORF">ASPWEDRAFT_323048</name>
</gene>
<dbReference type="AlphaFoldDB" id="A0A1L9RU09"/>
<feature type="transmembrane region" description="Helical" evidence="1">
    <location>
        <begin position="126"/>
        <end position="144"/>
    </location>
</feature>
<dbReference type="GeneID" id="63749492"/>
<evidence type="ECO:0000313" key="3">
    <source>
        <dbReference type="Proteomes" id="UP000184383"/>
    </source>
</evidence>